<proteinExistence type="predicted"/>
<comment type="caution">
    <text evidence="4">The sequence shown here is derived from an EMBL/GenBank/DDBJ whole genome shotgun (WGS) entry which is preliminary data.</text>
</comment>
<evidence type="ECO:0000313" key="5">
    <source>
        <dbReference type="Proteomes" id="UP001156873"/>
    </source>
</evidence>
<dbReference type="RefSeq" id="WP_280577181.1">
    <property type="nucleotide sequence ID" value="NZ_JARXRO010000011.1"/>
</dbReference>
<protein>
    <submittedName>
        <fullName evidence="4">RcnB family protein</fullName>
    </submittedName>
</protein>
<keyword evidence="3" id="KW-0732">Signal</keyword>
<feature type="signal peptide" evidence="3">
    <location>
        <begin position="1"/>
        <end position="24"/>
    </location>
</feature>
<dbReference type="InterPro" id="IPR024572">
    <property type="entry name" value="RcnB"/>
</dbReference>
<sequence>MNLKLTWGTALALALATVAAPAMADNDRRGHGHRDHDRREHRRDHREHRRDDRRDHRQVRRDDRRGYRHDRRHDRRDYAHYRPPVRVVHHRPVVRHYHPAPRYAGPPRWARGGYIHHYQRPIYVVNDYRGYGLRHPPRGYRWMRDDYGDYLLVAIATGLIADLILR</sequence>
<gene>
    <name evidence="4" type="ORF">QFW81_03505</name>
</gene>
<feature type="compositionally biased region" description="Basic residues" evidence="1">
    <location>
        <begin position="39"/>
        <end position="48"/>
    </location>
</feature>
<keyword evidence="2" id="KW-1133">Transmembrane helix</keyword>
<feature type="compositionally biased region" description="Basic and acidic residues" evidence="1">
    <location>
        <begin position="49"/>
        <end position="65"/>
    </location>
</feature>
<evidence type="ECO:0000256" key="1">
    <source>
        <dbReference type="SAM" id="MobiDB-lite"/>
    </source>
</evidence>
<feature type="chain" id="PRO_5046704981" evidence="3">
    <location>
        <begin position="25"/>
        <end position="166"/>
    </location>
</feature>
<evidence type="ECO:0000256" key="3">
    <source>
        <dbReference type="SAM" id="SignalP"/>
    </source>
</evidence>
<organism evidence="4 5">
    <name type="scientific">Luteimonas kalidii</name>
    <dbReference type="NCBI Taxonomy" id="3042025"/>
    <lineage>
        <taxon>Bacteria</taxon>
        <taxon>Pseudomonadati</taxon>
        <taxon>Pseudomonadota</taxon>
        <taxon>Gammaproteobacteria</taxon>
        <taxon>Lysobacterales</taxon>
        <taxon>Lysobacteraceae</taxon>
        <taxon>Luteimonas</taxon>
    </lineage>
</organism>
<reference evidence="4 5" key="1">
    <citation type="submission" date="2023-04" db="EMBL/GenBank/DDBJ databases">
        <title>Luteimonas sp. M1R5S59.</title>
        <authorList>
            <person name="Sun J.-Q."/>
        </authorList>
    </citation>
    <scope>NUCLEOTIDE SEQUENCE [LARGE SCALE GENOMIC DNA]</scope>
    <source>
        <strain evidence="4 5">M1R5S59</strain>
    </source>
</reference>
<dbReference type="EMBL" id="JARXRO010000011">
    <property type="protein sequence ID" value="MDH5832996.1"/>
    <property type="molecule type" value="Genomic_DNA"/>
</dbReference>
<feature type="compositionally biased region" description="Basic and acidic residues" evidence="1">
    <location>
        <begin position="25"/>
        <end position="38"/>
    </location>
</feature>
<accession>A0ABT6JS75</accession>
<evidence type="ECO:0000313" key="4">
    <source>
        <dbReference type="EMBL" id="MDH5832996.1"/>
    </source>
</evidence>
<feature type="region of interest" description="Disordered" evidence="1">
    <location>
        <begin position="24"/>
        <end position="76"/>
    </location>
</feature>
<keyword evidence="2" id="KW-0812">Transmembrane</keyword>
<evidence type="ECO:0000256" key="2">
    <source>
        <dbReference type="SAM" id="Phobius"/>
    </source>
</evidence>
<name>A0ABT6JS75_9GAMM</name>
<keyword evidence="2" id="KW-0472">Membrane</keyword>
<feature type="transmembrane region" description="Helical" evidence="2">
    <location>
        <begin position="147"/>
        <end position="165"/>
    </location>
</feature>
<dbReference type="Proteomes" id="UP001156873">
    <property type="component" value="Unassembled WGS sequence"/>
</dbReference>
<dbReference type="Pfam" id="PF11776">
    <property type="entry name" value="RcnB"/>
    <property type="match status" value="1"/>
</dbReference>
<keyword evidence="5" id="KW-1185">Reference proteome</keyword>
<dbReference type="Gene3D" id="3.10.450.160">
    <property type="entry name" value="inner membrane protein cigr"/>
    <property type="match status" value="1"/>
</dbReference>